<dbReference type="NCBIfam" id="TIGR02270">
    <property type="entry name" value="TIGR02270 family protein"/>
    <property type="match status" value="1"/>
</dbReference>
<evidence type="ECO:0000256" key="1">
    <source>
        <dbReference type="SAM" id="MobiDB-lite"/>
    </source>
</evidence>
<gene>
    <name evidence="2" type="ORF">D7X12_02780</name>
</gene>
<accession>A0A3A8NSN7</accession>
<dbReference type="EMBL" id="RAWG01000011">
    <property type="protein sequence ID" value="RKH47406.1"/>
    <property type="molecule type" value="Genomic_DNA"/>
</dbReference>
<keyword evidence="3" id="KW-1185">Reference proteome</keyword>
<evidence type="ECO:0000313" key="2">
    <source>
        <dbReference type="EMBL" id="RKH47406.1"/>
    </source>
</evidence>
<dbReference type="RefSeq" id="WP_120623708.1">
    <property type="nucleotide sequence ID" value="NZ_RAWG01000011.1"/>
</dbReference>
<dbReference type="Proteomes" id="UP000273405">
    <property type="component" value="Unassembled WGS sequence"/>
</dbReference>
<reference evidence="3" key="1">
    <citation type="submission" date="2018-09" db="EMBL/GenBank/DDBJ databases">
        <authorList>
            <person name="Livingstone P.G."/>
            <person name="Whitworth D.E."/>
        </authorList>
    </citation>
    <scope>NUCLEOTIDE SEQUENCE [LARGE SCALE GENOMIC DNA]</scope>
    <source>
        <strain evidence="3">CA040B</strain>
    </source>
</reference>
<feature type="region of interest" description="Disordered" evidence="1">
    <location>
        <begin position="307"/>
        <end position="330"/>
    </location>
</feature>
<proteinExistence type="predicted"/>
<comment type="caution">
    <text evidence="2">The sequence shown here is derived from an EMBL/GenBank/DDBJ whole genome shotgun (WGS) entry which is preliminary data.</text>
</comment>
<name>A0A3A8NSN7_9BACT</name>
<evidence type="ECO:0000313" key="3">
    <source>
        <dbReference type="Proteomes" id="UP000273405"/>
    </source>
</evidence>
<feature type="compositionally biased region" description="Acidic residues" evidence="1">
    <location>
        <begin position="312"/>
        <end position="321"/>
    </location>
</feature>
<sequence length="430" mass="46265">MGRVLLDVVEEHLDEASWHWLQRERAVCAPDFDLTETAGVEERLLSHVDGLVEAGPDVVEGFLLPALAPDDPCRASVAALALLEGGEAGWALLLEKGLGDPELRPLLRAPLSLAACPALDLRLGALLGTDVPELLAEVVGTLSARGTLSSEVVARLLQHEDARVRGSALEGALAASRQEFRTTLSRMLSAKSSVPGASLIEAGLVHGLREAWGACERAVEARESEALVLWALGGGEKDIVRLVALLDLEPLRAQVLWALGFSGRVEAADACLAWMEDPKMAALAGEAFCAITGLRLEADFILPRTGASEASESFEEEDLDADLTPRPEDDLPMPRGGAVAAWWKTVRADFAPGQRYLRGRLMDAAVLLEGLALEPMRRRHVLARELALRTRGACRVQTRARVGQQRAMLQRVASSRVQIRLQSPLAQALG</sequence>
<dbReference type="InterPro" id="IPR011959">
    <property type="entry name" value="CHP02270"/>
</dbReference>
<organism evidence="2 3">
    <name type="scientific">Corallococcus sicarius</name>
    <dbReference type="NCBI Taxonomy" id="2316726"/>
    <lineage>
        <taxon>Bacteria</taxon>
        <taxon>Pseudomonadati</taxon>
        <taxon>Myxococcota</taxon>
        <taxon>Myxococcia</taxon>
        <taxon>Myxococcales</taxon>
        <taxon>Cystobacterineae</taxon>
        <taxon>Myxococcaceae</taxon>
        <taxon>Corallococcus</taxon>
    </lineage>
</organism>
<dbReference type="AlphaFoldDB" id="A0A3A8NSN7"/>
<protein>
    <submittedName>
        <fullName evidence="2">TIGR02270 family protein</fullName>
    </submittedName>
</protein>
<dbReference type="OrthoDB" id="5494927at2"/>